<feature type="region of interest" description="Disordered" evidence="2">
    <location>
        <begin position="1590"/>
        <end position="1615"/>
    </location>
</feature>
<organism evidence="5 6">
    <name type="scientific">Legionella massiliensis</name>
    <dbReference type="NCBI Taxonomy" id="1034943"/>
    <lineage>
        <taxon>Bacteria</taxon>
        <taxon>Pseudomonadati</taxon>
        <taxon>Pseudomonadota</taxon>
        <taxon>Gammaproteobacteria</taxon>
        <taxon>Legionellales</taxon>
        <taxon>Legionellaceae</taxon>
        <taxon>Legionella</taxon>
    </lineage>
</organism>
<dbReference type="Proteomes" id="UP000044071">
    <property type="component" value="Unassembled WGS sequence"/>
</dbReference>
<feature type="domain" description="Big-1" evidence="4">
    <location>
        <begin position="1131"/>
        <end position="1227"/>
    </location>
</feature>
<feature type="domain" description="Big-1" evidence="4">
    <location>
        <begin position="369"/>
        <end position="478"/>
    </location>
</feature>
<dbReference type="PROSITE" id="PS51127">
    <property type="entry name" value="BIG1"/>
    <property type="match status" value="8"/>
</dbReference>
<dbReference type="Pfam" id="PF02369">
    <property type="entry name" value="Big_1"/>
    <property type="match status" value="4"/>
</dbReference>
<feature type="domain" description="Big-1" evidence="4">
    <location>
        <begin position="269"/>
        <end position="364"/>
    </location>
</feature>
<accession>A0A078KQI0</accession>
<dbReference type="PANTHER" id="PTHR39576">
    <property type="entry name" value="ATTACHING AND EFFACING PROTEIN HOMOLOG-RELATED-RELATED"/>
    <property type="match status" value="1"/>
</dbReference>
<sequence length="1936" mass="195090">MKIVRMYLAVLLFLFFHVLHAASDPVRWSYSPATGFAVTNVGKSSVVTYTFTNMLPFPAFIAVDVNRRDIFSTQDSCTGLLILPRSSCTVSITFTPQVADLYYLQVSYIYHYNRINLPAIPAIAAPIETFVVTPGGDNNESIFPNASQLVKYNYPQSFFVVANQGHTLTKIVEGTCPIGSWAGDVYTTGPITSSCSVFFRAFLDVFTVSATHDDHVAATPPAQDVFYGANAHINVVPDAGYIALIKNDTCGGSLAGSTYTTGKVTANCVVNFISSLESIVAKSGTPQTTVVTKAFGQPLVVQVTDSNNNPVPNQLVTFTVPSSGASAVLSAMTGTTDNNGIVSVTATANGTAGSYQITAAIAGISAPAVFSFTNNPGAPARIKAKGGTPQATTVTQPFGSPLVVLVTDSYDNPVPNQSVIFTLPSSGASATLSSLTATTDSSGYASVTATANTTAGFYVVSAKVSGFNVSTAAYFSLTNTAGTAAAIAVKSGSGQSTTVGTAFPDALIATVTDTFGNPVPFAIVNFTAPGSLASAKLSSDTVITDIKGHASVTATASDTPGEYAVVATVNGTSATTNFDLSNTAGAPANITVNSGTPQSATVGTQFTQPLEAKVTDAFGNPVPYAKVTFTAPAPNSGAGATLSSSTMVGTITTITATTDSNGLASVTATANTKAGSYGVSATVGGVGAAAYFTLTNTAGAPADIAVKSGFAQSTKVDTAFARALEVKVTDAYNNPVPNASVTFAAPGGINVASAMLLSSSTTGTTITVTTGNDGLVSVAAKANTVEGVYQVEAKVTATSIQTYFYLSNTASKATAITTISGSPQSATVGTPFANSLVAKVTDTFGNPVRHAIVIFTVPGTGASATLSSTTATTDINGLASVTAAANNIEGAYQAKAIMSGVSAEAHFALTNNPGTPTIITVVSGSGQSATVGTAFTHPLKAKVTDTFGNAVPGATVTFTAPSGGASATLSSMGTTVTATTDSSGHVSVTATANHTPGGYAVTATVNESGATTNFGLSNAVGTPAAITVSGGSNQMVVVGNPFPLDLEATVTDTFGNVVPNVTVTFTAPNGGASAALSPNGATTTTATTDAGGVASISAVANDKAGGYGISATVDGLSASPGFTLTNNAGAPADITVSGGFVQSTKVGTAFAHPLKARVTDSFGNAVSGVTVSFTAPSGSNVATATLTPTAPTTDSDGYASVAATANTVEGIYRVEAKVTGVNTAAYFYLANIAETPNTITIESGSGQSATVNTAFGQPLVVKVTDASSNPVPLATVSFTIPSSGASATLSSMSVRTGLDGRASVTAVANSTAGGPYPVTAEVDSLSTPFQLTNLPVMYLVSAYPSDGNESISPPTQNVVAGDTTSFTVNASPGYDLNLGGVTGNCPQGSWSTTSTTTNTWTSDAIESACSVYFSATQIHYPVTVSLTGLLPPPPSGPAYTVTVENSINGNAGEQLVFSDNISQTFQTELVYGDTFSVTVTQSPVPVENCFITNGTGSGTAGTNPPDLTIKVTAVCTLALPYYESFGNSVTDLPWTSPGPSTTEPPSPNINSACLTASTTEGSTNALGRCTSLTGSTCNANYGCGGYTGSPPTLPDTSGPVPPSPPGPPGNGSLRLTDAAGSQAGGIVFTYPFPTTTNGVSPIPGIAIQFTAYSYGEVGSPLVNGADGFSFFLLDGSENGGLPSTLGPTGAGLGYGNGTNFPGDGIEFGYVGIGFDEFGNFAKGNVGQPPTPNMIAIRGPTSADNQLITSVDASLPYILYYNNSSADSTSRSQIVDVSTGRNVYRVEISSSNPPLATVYRNNSAVITAYSLPTGALPDAVYLGFAASTGDDWNIHEITDLIVDNYGYFHNILVTLSGFNGTGAVTVTNAMRTYNVDTLQLSANSSASVALPSALPTGFAYNVTVSTTSGQNCTATSSTGTLSGTMPNGDVQISINCS</sequence>
<feature type="domain" description="Big-1" evidence="4">
    <location>
        <begin position="919"/>
        <end position="1015"/>
    </location>
</feature>
<feature type="signal peptide" evidence="3">
    <location>
        <begin position="1"/>
        <end position="21"/>
    </location>
</feature>
<dbReference type="InterPro" id="IPR051715">
    <property type="entry name" value="Intimin-Invasin_domain"/>
</dbReference>
<name>A0A078KQI0_9GAMM</name>
<dbReference type="EMBL" id="CCSB01000001">
    <property type="protein sequence ID" value="CDZ76660.1"/>
    <property type="molecule type" value="Genomic_DNA"/>
</dbReference>
<feature type="domain" description="Big-1" evidence="4">
    <location>
        <begin position="1025"/>
        <end position="1125"/>
    </location>
</feature>
<evidence type="ECO:0000313" key="6">
    <source>
        <dbReference type="Proteomes" id="UP000044071"/>
    </source>
</evidence>
<feature type="domain" description="Big-1" evidence="4">
    <location>
        <begin position="816"/>
        <end position="908"/>
    </location>
</feature>
<feature type="compositionally biased region" description="Pro residues" evidence="2">
    <location>
        <begin position="1599"/>
        <end position="1608"/>
    </location>
</feature>
<proteinExistence type="inferred from homology"/>
<protein>
    <submittedName>
        <fullName evidence="5">Putative lipoprotein, rSAM/lipoprotein system</fullName>
    </submittedName>
</protein>
<dbReference type="eggNOG" id="COG1879">
    <property type="taxonomic scope" value="Bacteria"/>
</dbReference>
<dbReference type="SMART" id="SM00634">
    <property type="entry name" value="BID_1"/>
    <property type="match status" value="10"/>
</dbReference>
<keyword evidence="3" id="KW-0732">Signal</keyword>
<dbReference type="Gene3D" id="2.60.40.10">
    <property type="entry name" value="Immunoglobulins"/>
    <property type="match status" value="10"/>
</dbReference>
<evidence type="ECO:0000256" key="2">
    <source>
        <dbReference type="SAM" id="MobiDB-lite"/>
    </source>
</evidence>
<dbReference type="SUPFAM" id="SSF49373">
    <property type="entry name" value="Invasin/intimin cell-adhesion fragments"/>
    <property type="match status" value="10"/>
</dbReference>
<dbReference type="eggNOG" id="COG2373">
    <property type="taxonomic scope" value="Bacteria"/>
</dbReference>
<dbReference type="InterPro" id="IPR013783">
    <property type="entry name" value="Ig-like_fold"/>
</dbReference>
<dbReference type="RefSeq" id="WP_176695258.1">
    <property type="nucleotide sequence ID" value="NZ_CCVW01000001.1"/>
</dbReference>
<feature type="domain" description="Big-1" evidence="4">
    <location>
        <begin position="590"/>
        <end position="693"/>
    </location>
</feature>
<dbReference type="InterPro" id="IPR003344">
    <property type="entry name" value="Big_1_dom"/>
</dbReference>
<dbReference type="Gene3D" id="2.60.120.200">
    <property type="match status" value="1"/>
</dbReference>
<dbReference type="PANTHER" id="PTHR39576:SF1">
    <property type="entry name" value="INVASIN"/>
    <property type="match status" value="1"/>
</dbReference>
<dbReference type="STRING" id="1034943.BN59_00934"/>
<keyword evidence="5" id="KW-0449">Lipoprotein</keyword>
<dbReference type="SUPFAM" id="SSF49899">
    <property type="entry name" value="Concanavalin A-like lectins/glucanases"/>
    <property type="match status" value="1"/>
</dbReference>
<dbReference type="eggNOG" id="COG3419">
    <property type="taxonomic scope" value="Bacteria"/>
</dbReference>
<keyword evidence="6" id="KW-1185">Reference proteome</keyword>
<reference evidence="5 6" key="1">
    <citation type="submission" date="2014-06" db="EMBL/GenBank/DDBJ databases">
        <authorList>
            <person name="Urmite Genomes Urmite Genomes"/>
        </authorList>
    </citation>
    <scope>NUCLEOTIDE SEQUENCE [LARGE SCALE GENOMIC DNA]</scope>
</reference>
<evidence type="ECO:0000256" key="3">
    <source>
        <dbReference type="SAM" id="SignalP"/>
    </source>
</evidence>
<evidence type="ECO:0000259" key="4">
    <source>
        <dbReference type="PROSITE" id="PS51127"/>
    </source>
</evidence>
<comment type="similarity">
    <text evidence="1">Belongs to the intimin/invasin family.</text>
</comment>
<feature type="chain" id="PRO_5009743952" evidence="3">
    <location>
        <begin position="22"/>
        <end position="1936"/>
    </location>
</feature>
<dbReference type="GO" id="GO:0009279">
    <property type="term" value="C:cell outer membrane"/>
    <property type="evidence" value="ECO:0007669"/>
    <property type="project" value="TreeGrafter"/>
</dbReference>
<evidence type="ECO:0000256" key="1">
    <source>
        <dbReference type="ARBA" id="ARBA00010116"/>
    </source>
</evidence>
<dbReference type="InterPro" id="IPR008964">
    <property type="entry name" value="Invasin/intimin_cell_adhesion"/>
</dbReference>
<evidence type="ECO:0000313" key="5">
    <source>
        <dbReference type="EMBL" id="CDZ76660.1"/>
    </source>
</evidence>
<feature type="domain" description="Big-1" evidence="4">
    <location>
        <begin position="487"/>
        <end position="583"/>
    </location>
</feature>
<dbReference type="InterPro" id="IPR013320">
    <property type="entry name" value="ConA-like_dom_sf"/>
</dbReference>
<gene>
    <name evidence="5" type="ORF">BN59_00934</name>
</gene>